<accession>A0ABR0D7G3</accession>
<reference evidence="1 2" key="1">
    <citation type="journal article" date="2023" name="bioRxiv">
        <title>Genome report: Whole genome sequence and annotation of Penstemon davidsonii.</title>
        <authorList>
            <person name="Ostevik K.L."/>
            <person name="Alabady M."/>
            <person name="Zhang M."/>
            <person name="Rausher M.D."/>
        </authorList>
    </citation>
    <scope>NUCLEOTIDE SEQUENCE [LARGE SCALE GENOMIC DNA]</scope>
    <source>
        <strain evidence="1">DNT005</strain>
        <tissue evidence="1">Whole leaf</tissue>
    </source>
</reference>
<name>A0ABR0D7G3_9LAMI</name>
<keyword evidence="2" id="KW-1185">Reference proteome</keyword>
<organism evidence="1 2">
    <name type="scientific">Penstemon davidsonii</name>
    <dbReference type="NCBI Taxonomy" id="160366"/>
    <lineage>
        <taxon>Eukaryota</taxon>
        <taxon>Viridiplantae</taxon>
        <taxon>Streptophyta</taxon>
        <taxon>Embryophyta</taxon>
        <taxon>Tracheophyta</taxon>
        <taxon>Spermatophyta</taxon>
        <taxon>Magnoliopsida</taxon>
        <taxon>eudicotyledons</taxon>
        <taxon>Gunneridae</taxon>
        <taxon>Pentapetalae</taxon>
        <taxon>asterids</taxon>
        <taxon>lamiids</taxon>
        <taxon>Lamiales</taxon>
        <taxon>Plantaginaceae</taxon>
        <taxon>Cheloneae</taxon>
        <taxon>Penstemon</taxon>
    </lineage>
</organism>
<dbReference type="PANTHER" id="PTHR14140:SF27">
    <property type="entry name" value="OS04G0289800 PROTEIN"/>
    <property type="match status" value="1"/>
</dbReference>
<evidence type="ECO:0000313" key="1">
    <source>
        <dbReference type="EMBL" id="KAK4485214.1"/>
    </source>
</evidence>
<dbReference type="EMBL" id="JAYDYQ010002533">
    <property type="protein sequence ID" value="KAK4485214.1"/>
    <property type="molecule type" value="Genomic_DNA"/>
</dbReference>
<evidence type="ECO:0000313" key="2">
    <source>
        <dbReference type="Proteomes" id="UP001291926"/>
    </source>
</evidence>
<dbReference type="Proteomes" id="UP001291926">
    <property type="component" value="Unassembled WGS sequence"/>
</dbReference>
<gene>
    <name evidence="1" type="ORF">RD792_007841</name>
</gene>
<comment type="caution">
    <text evidence="1">The sequence shown here is derived from an EMBL/GenBank/DDBJ whole genome shotgun (WGS) entry which is preliminary data.</text>
</comment>
<sequence>MCVFCREKIPHKMAREPRINSAIVMAIRMAKLSESTSYSSGVNSHFIRNQDRPDKAFTTEKAKKMERLMLVAESGRRKLKEGNKMTCKKQTSDLKFTLHDEALRVNCLHGYPV</sequence>
<protein>
    <submittedName>
        <fullName evidence="1">Uncharacterized protein</fullName>
    </submittedName>
</protein>
<dbReference type="InterPro" id="IPR045134">
    <property type="entry name" value="UHRF1/2-like"/>
</dbReference>
<dbReference type="PANTHER" id="PTHR14140">
    <property type="entry name" value="E3 UBIQUITIN-PROTEIN LIGASE UHRF-RELATED"/>
    <property type="match status" value="1"/>
</dbReference>
<proteinExistence type="predicted"/>